<dbReference type="InterPro" id="IPR050413">
    <property type="entry name" value="TCR_beta_variable"/>
</dbReference>
<evidence type="ECO:0000313" key="5">
    <source>
        <dbReference type="Ensembl" id="ENSEASP00005049586.1"/>
    </source>
</evidence>
<dbReference type="InterPro" id="IPR013106">
    <property type="entry name" value="Ig_V-set"/>
</dbReference>
<dbReference type="GeneTree" id="ENSGT00940000155819"/>
<accession>A0A9L0J8G6</accession>
<evidence type="ECO:0000256" key="3">
    <source>
        <dbReference type="SAM" id="SignalP"/>
    </source>
</evidence>
<feature type="chain" id="PRO_5040513886" evidence="3">
    <location>
        <begin position="24"/>
        <end position="142"/>
    </location>
</feature>
<dbReference type="Ensembl" id="ENSEAST00005038178.1">
    <property type="protein sequence ID" value="ENSEASP00005049586.1"/>
    <property type="gene ID" value="ENSEASG00005032124.1"/>
</dbReference>
<dbReference type="Pfam" id="PF07686">
    <property type="entry name" value="V-set"/>
    <property type="match status" value="1"/>
</dbReference>
<dbReference type="InterPro" id="IPR036179">
    <property type="entry name" value="Ig-like_dom_sf"/>
</dbReference>
<dbReference type="SUPFAM" id="SSF48726">
    <property type="entry name" value="Immunoglobulin"/>
    <property type="match status" value="1"/>
</dbReference>
<dbReference type="Proteomes" id="UP000694387">
    <property type="component" value="Chromosome 1"/>
</dbReference>
<reference evidence="5 6" key="1">
    <citation type="journal article" date="2020" name="Nat. Commun.">
        <title>Donkey genomes provide new insights into domestication and selection for coat color.</title>
        <authorList>
            <person name="Wang"/>
            <person name="C."/>
            <person name="Li"/>
            <person name="H."/>
            <person name="Guo"/>
            <person name="Y."/>
            <person name="Huang"/>
            <person name="J."/>
            <person name="Sun"/>
            <person name="Y."/>
            <person name="Min"/>
            <person name="J."/>
            <person name="Wang"/>
            <person name="J."/>
            <person name="Fang"/>
            <person name="X."/>
            <person name="Zhao"/>
            <person name="Z."/>
            <person name="Wang"/>
            <person name="S."/>
            <person name="Zhang"/>
            <person name="Y."/>
            <person name="Liu"/>
            <person name="Q."/>
            <person name="Jiang"/>
            <person name="Q."/>
            <person name="Wang"/>
            <person name="X."/>
            <person name="Guo"/>
            <person name="Y."/>
            <person name="Yang"/>
            <person name="C."/>
            <person name="Wang"/>
            <person name="Y."/>
            <person name="Tian"/>
            <person name="F."/>
            <person name="Zhuang"/>
            <person name="G."/>
            <person name="Fan"/>
            <person name="Y."/>
            <person name="Gao"/>
            <person name="Q."/>
            <person name="Li"/>
            <person name="Y."/>
            <person name="Ju"/>
            <person name="Z."/>
            <person name="Li"/>
            <person name="J."/>
            <person name="Li"/>
            <person name="R."/>
            <person name="Hou"/>
            <person name="M."/>
            <person name="Yang"/>
            <person name="G."/>
            <person name="Liu"/>
            <person name="G."/>
            <person name="Liu"/>
            <person name="W."/>
            <person name="Guo"/>
            <person name="J."/>
            <person name="Pan"/>
            <person name="S."/>
            <person name="Fan"/>
            <person name="G."/>
            <person name="Zhang"/>
            <person name="W."/>
            <person name="Zhang"/>
            <person name="R."/>
            <person name="Yu"/>
            <person name="J."/>
            <person name="Zhang"/>
            <person name="X."/>
            <person name="Yin"/>
            <person name="Q."/>
            <person name="Ji"/>
            <person name="C."/>
            <person name="Jin"/>
            <person name="Y."/>
            <person name="Yue"/>
            <person name="G."/>
            <person name="Liu"/>
            <person name="M."/>
            <person name="Xu"/>
            <person name="J."/>
            <person name="Liu"/>
            <person name="S."/>
            <person name="Jordana"/>
            <person name="J."/>
            <person name="Noce"/>
            <person name="A."/>
            <person name="Amills"/>
            <person name="M."/>
            <person name="Wu"/>
            <person name="D.D."/>
            <person name="Li"/>
            <person name="S."/>
            <person name="Zhou"/>
            <person name="X. and Zhong"/>
            <person name="J."/>
        </authorList>
    </citation>
    <scope>NUCLEOTIDE SEQUENCE [LARGE SCALE GENOMIC DNA]</scope>
</reference>
<name>A0A9L0J8G6_EQUAS</name>
<dbReference type="AlphaFoldDB" id="A0A9L0J8G6"/>
<keyword evidence="6" id="KW-1185">Reference proteome</keyword>
<sequence>GDASLLCHVALCLLGVQVSSIDANITQTPGHLVKSKGQKARMDCMPQKGHTSVYWYQQIQKKEFKFLIYLEDGQVLDEIELVKERFSPQCPKNLTCSLEIKSSEPGDLALYFCASSRSTALKWYFLLVHKLIMDPTQEAGDI</sequence>
<evidence type="ECO:0000256" key="2">
    <source>
        <dbReference type="ARBA" id="ARBA00022859"/>
    </source>
</evidence>
<reference evidence="5" key="2">
    <citation type="submission" date="2025-08" db="UniProtKB">
        <authorList>
            <consortium name="Ensembl"/>
        </authorList>
    </citation>
    <scope>IDENTIFICATION</scope>
</reference>
<evidence type="ECO:0000256" key="1">
    <source>
        <dbReference type="ARBA" id="ARBA00022729"/>
    </source>
</evidence>
<feature type="signal peptide" evidence="3">
    <location>
        <begin position="1"/>
        <end position="23"/>
    </location>
</feature>
<organism evidence="5 6">
    <name type="scientific">Equus asinus</name>
    <name type="common">Donkey</name>
    <name type="synonym">Equus africanus asinus</name>
    <dbReference type="NCBI Taxonomy" id="9793"/>
    <lineage>
        <taxon>Eukaryota</taxon>
        <taxon>Metazoa</taxon>
        <taxon>Chordata</taxon>
        <taxon>Craniata</taxon>
        <taxon>Vertebrata</taxon>
        <taxon>Euteleostomi</taxon>
        <taxon>Mammalia</taxon>
        <taxon>Eutheria</taxon>
        <taxon>Laurasiatheria</taxon>
        <taxon>Perissodactyla</taxon>
        <taxon>Equidae</taxon>
        <taxon>Equus</taxon>
    </lineage>
</organism>
<dbReference type="PANTHER" id="PTHR23268">
    <property type="entry name" value="T-CELL RECEPTOR BETA CHAIN"/>
    <property type="match status" value="1"/>
</dbReference>
<evidence type="ECO:0000313" key="6">
    <source>
        <dbReference type="Proteomes" id="UP000694387"/>
    </source>
</evidence>
<reference evidence="5" key="3">
    <citation type="submission" date="2025-09" db="UniProtKB">
        <authorList>
            <consortium name="Ensembl"/>
        </authorList>
    </citation>
    <scope>IDENTIFICATION</scope>
</reference>
<dbReference type="GO" id="GO:0005886">
    <property type="term" value="C:plasma membrane"/>
    <property type="evidence" value="ECO:0007669"/>
    <property type="project" value="TreeGrafter"/>
</dbReference>
<keyword evidence="1 3" id="KW-0732">Signal</keyword>
<dbReference type="GO" id="GO:0007166">
    <property type="term" value="P:cell surface receptor signaling pathway"/>
    <property type="evidence" value="ECO:0007669"/>
    <property type="project" value="TreeGrafter"/>
</dbReference>
<keyword evidence="2" id="KW-0391">Immunity</keyword>
<evidence type="ECO:0000259" key="4">
    <source>
        <dbReference type="Pfam" id="PF07686"/>
    </source>
</evidence>
<dbReference type="InterPro" id="IPR013783">
    <property type="entry name" value="Ig-like_fold"/>
</dbReference>
<feature type="domain" description="Immunoglobulin V-set" evidence="4">
    <location>
        <begin position="27"/>
        <end position="119"/>
    </location>
</feature>
<proteinExistence type="predicted"/>
<dbReference type="GO" id="GO:0002376">
    <property type="term" value="P:immune system process"/>
    <property type="evidence" value="ECO:0007669"/>
    <property type="project" value="UniProtKB-KW"/>
</dbReference>
<dbReference type="PANTHER" id="PTHR23268:SF82">
    <property type="entry name" value="NON-FUNCTIONAL T CELL RECEPTOR BETA VARIABLE 23-1-RELATED"/>
    <property type="match status" value="1"/>
</dbReference>
<gene>
    <name evidence="5" type="primary">TRBV23-1</name>
</gene>
<protein>
    <submittedName>
        <fullName evidence="5">T cell receptor beta variable 23-1 (non-functional)</fullName>
    </submittedName>
</protein>
<dbReference type="Gene3D" id="2.60.40.10">
    <property type="entry name" value="Immunoglobulins"/>
    <property type="match status" value="1"/>
</dbReference>